<keyword evidence="1" id="KW-1185">Reference proteome</keyword>
<dbReference type="Proteomes" id="UP000887565">
    <property type="component" value="Unplaced"/>
</dbReference>
<sequence>MKTILNATIMLSKFYPCGDY</sequence>
<evidence type="ECO:0000313" key="1">
    <source>
        <dbReference type="Proteomes" id="UP000887565"/>
    </source>
</evidence>
<proteinExistence type="predicted"/>
<organism evidence="1 2">
    <name type="scientific">Romanomermis culicivorax</name>
    <name type="common">Nematode worm</name>
    <dbReference type="NCBI Taxonomy" id="13658"/>
    <lineage>
        <taxon>Eukaryota</taxon>
        <taxon>Metazoa</taxon>
        <taxon>Ecdysozoa</taxon>
        <taxon>Nematoda</taxon>
        <taxon>Enoplea</taxon>
        <taxon>Dorylaimia</taxon>
        <taxon>Mermithida</taxon>
        <taxon>Mermithoidea</taxon>
        <taxon>Mermithidae</taxon>
        <taxon>Romanomermis</taxon>
    </lineage>
</organism>
<reference evidence="2" key="1">
    <citation type="submission" date="2022-11" db="UniProtKB">
        <authorList>
            <consortium name="WormBaseParasite"/>
        </authorList>
    </citation>
    <scope>IDENTIFICATION</scope>
</reference>
<dbReference type="AlphaFoldDB" id="A0A915HIG9"/>
<dbReference type="WBParaSite" id="nRc.2.0.1.t01121-RA">
    <property type="protein sequence ID" value="nRc.2.0.1.t01121-RA"/>
    <property type="gene ID" value="nRc.2.0.1.g01121"/>
</dbReference>
<protein>
    <submittedName>
        <fullName evidence="2">Uncharacterized protein</fullName>
    </submittedName>
</protein>
<accession>A0A915HIG9</accession>
<evidence type="ECO:0000313" key="2">
    <source>
        <dbReference type="WBParaSite" id="nRc.2.0.1.t01121-RA"/>
    </source>
</evidence>
<name>A0A915HIG9_ROMCU</name>